<evidence type="ECO:0000256" key="1">
    <source>
        <dbReference type="ARBA" id="ARBA00001974"/>
    </source>
</evidence>
<proteinExistence type="inferred from homology"/>
<organism evidence="7 8">
    <name type="scientific">Herbiconiux ginsengi</name>
    <dbReference type="NCBI Taxonomy" id="381665"/>
    <lineage>
        <taxon>Bacteria</taxon>
        <taxon>Bacillati</taxon>
        <taxon>Actinomycetota</taxon>
        <taxon>Actinomycetes</taxon>
        <taxon>Micrococcales</taxon>
        <taxon>Microbacteriaceae</taxon>
        <taxon>Herbiconiux</taxon>
    </lineage>
</organism>
<dbReference type="Gene3D" id="3.40.462.20">
    <property type="match status" value="1"/>
</dbReference>
<dbReference type="Pfam" id="PF01565">
    <property type="entry name" value="FAD_binding_4"/>
    <property type="match status" value="1"/>
</dbReference>
<evidence type="ECO:0000313" key="8">
    <source>
        <dbReference type="Proteomes" id="UP000198891"/>
    </source>
</evidence>
<gene>
    <name evidence="7" type="ORF">SAMN05216554_4472</name>
</gene>
<keyword evidence="8" id="KW-1185">Reference proteome</keyword>
<evidence type="ECO:0000259" key="6">
    <source>
        <dbReference type="PROSITE" id="PS51387"/>
    </source>
</evidence>
<dbReference type="GO" id="GO:0016491">
    <property type="term" value="F:oxidoreductase activity"/>
    <property type="evidence" value="ECO:0007669"/>
    <property type="project" value="UniProtKB-KW"/>
</dbReference>
<dbReference type="AlphaFoldDB" id="A0A1H3TSI6"/>
<dbReference type="STRING" id="381665.SAMN05216554_4472"/>
<feature type="domain" description="FAD-binding PCMH-type" evidence="6">
    <location>
        <begin position="46"/>
        <end position="217"/>
    </location>
</feature>
<dbReference type="InterPro" id="IPR016166">
    <property type="entry name" value="FAD-bd_PCMH"/>
</dbReference>
<evidence type="ECO:0000313" key="7">
    <source>
        <dbReference type="EMBL" id="SDZ53213.1"/>
    </source>
</evidence>
<dbReference type="InterPro" id="IPR036318">
    <property type="entry name" value="FAD-bd_PCMH-like_sf"/>
</dbReference>
<evidence type="ECO:0000256" key="2">
    <source>
        <dbReference type="ARBA" id="ARBA00005466"/>
    </source>
</evidence>
<dbReference type="EMBL" id="FNPZ01000007">
    <property type="protein sequence ID" value="SDZ53213.1"/>
    <property type="molecule type" value="Genomic_DNA"/>
</dbReference>
<keyword evidence="4" id="KW-0274">FAD</keyword>
<keyword evidence="3" id="KW-0285">Flavoprotein</keyword>
<dbReference type="InterPro" id="IPR006094">
    <property type="entry name" value="Oxid_FAD_bind_N"/>
</dbReference>
<dbReference type="RefSeq" id="WP_092557980.1">
    <property type="nucleotide sequence ID" value="NZ_FNPZ01000007.1"/>
</dbReference>
<dbReference type="InterPro" id="IPR016167">
    <property type="entry name" value="FAD-bd_PCMH_sub1"/>
</dbReference>
<dbReference type="PROSITE" id="PS00862">
    <property type="entry name" value="OX2_COVAL_FAD"/>
    <property type="match status" value="1"/>
</dbReference>
<evidence type="ECO:0000256" key="3">
    <source>
        <dbReference type="ARBA" id="ARBA00022630"/>
    </source>
</evidence>
<evidence type="ECO:0000256" key="5">
    <source>
        <dbReference type="ARBA" id="ARBA00023002"/>
    </source>
</evidence>
<dbReference type="Gene3D" id="3.30.465.10">
    <property type="match status" value="1"/>
</dbReference>
<protein>
    <submittedName>
        <fullName evidence="7">FAD/FMN-containing dehydrogenase</fullName>
    </submittedName>
</protein>
<dbReference type="InterPro" id="IPR050416">
    <property type="entry name" value="FAD-linked_Oxidoreductase"/>
</dbReference>
<dbReference type="InterPro" id="IPR016169">
    <property type="entry name" value="FAD-bd_PCMH_sub2"/>
</dbReference>
<dbReference type="InterPro" id="IPR006093">
    <property type="entry name" value="Oxy_OxRdtase_FAD_BS"/>
</dbReference>
<dbReference type="PANTHER" id="PTHR42973:SF39">
    <property type="entry name" value="FAD-BINDING PCMH-TYPE DOMAIN-CONTAINING PROTEIN"/>
    <property type="match status" value="1"/>
</dbReference>
<comment type="cofactor">
    <cofactor evidence="1">
        <name>FAD</name>
        <dbReference type="ChEBI" id="CHEBI:57692"/>
    </cofactor>
</comment>
<dbReference type="Gene3D" id="3.30.43.10">
    <property type="entry name" value="Uridine Diphospho-n-acetylenolpyruvylglucosamine Reductase, domain 2"/>
    <property type="match status" value="1"/>
</dbReference>
<name>A0A1H3TSI6_9MICO</name>
<sequence length="478" mass="50141">MPGHDSERPLGLMRGETGFAAALADGLFNSLEAALGTASASGDRAATAEPDAIVFPENEADLVEIVRSATENGQRLAVRSGGHSWVASSVRGDGLLVDLAAFDHLALDVAARTATVGPAVRGAQLSSRLAAAGLAFPVGHCGNPGVGGYLLGGGLGVNWGHWLPACFSVTRVRVVTAEGRVLDATATENADWFWLARGAGPGFPGIVTEFDLTLQPLPGAIRVSTWQFPLAELDAVAAWITDASSRLPSNVEVSLVTAGAGRPGAAGPGEPHPLVVSVAATVFADDVAEATMALEPLRASVPPALTLLDQLDAAPVAFDELHVPADATYPEGARYLADTFWTDLDLRDAVAPLAALMERAPSGESYVLTGMPANGRGAELLPRGEAAYGMHDRTLLIVYVVWRDPADDAANRAWLDEVADALLPTTTGHFLSESDIRHSPSRVARSFTYADRDRVERLRAELDPTALFHGYPGESRRA</sequence>
<dbReference type="PROSITE" id="PS51387">
    <property type="entry name" value="FAD_PCMH"/>
    <property type="match status" value="1"/>
</dbReference>
<reference evidence="7 8" key="1">
    <citation type="submission" date="2016-10" db="EMBL/GenBank/DDBJ databases">
        <authorList>
            <person name="de Groot N.N."/>
        </authorList>
    </citation>
    <scope>NUCLEOTIDE SEQUENCE [LARGE SCALE GENOMIC DNA]</scope>
    <source>
        <strain evidence="7 8">CGMCC 4.3491</strain>
    </source>
</reference>
<keyword evidence="5" id="KW-0560">Oxidoreductase</keyword>
<dbReference type="SUPFAM" id="SSF56176">
    <property type="entry name" value="FAD-binding/transporter-associated domain-like"/>
    <property type="match status" value="1"/>
</dbReference>
<dbReference type="Proteomes" id="UP000198891">
    <property type="component" value="Unassembled WGS sequence"/>
</dbReference>
<accession>A0A1H3TSI6</accession>
<dbReference type="OrthoDB" id="9775082at2"/>
<evidence type="ECO:0000256" key="4">
    <source>
        <dbReference type="ARBA" id="ARBA00022827"/>
    </source>
</evidence>
<dbReference type="GO" id="GO:0071949">
    <property type="term" value="F:FAD binding"/>
    <property type="evidence" value="ECO:0007669"/>
    <property type="project" value="InterPro"/>
</dbReference>
<dbReference type="PANTHER" id="PTHR42973">
    <property type="entry name" value="BINDING OXIDOREDUCTASE, PUTATIVE (AFU_ORTHOLOGUE AFUA_1G17690)-RELATED"/>
    <property type="match status" value="1"/>
</dbReference>
<comment type="similarity">
    <text evidence="2">Belongs to the oxygen-dependent FAD-linked oxidoreductase family.</text>
</comment>